<evidence type="ECO:0000256" key="2">
    <source>
        <dbReference type="ARBA" id="ARBA00022475"/>
    </source>
</evidence>
<feature type="transmembrane region" description="Helical" evidence="6">
    <location>
        <begin position="262"/>
        <end position="285"/>
    </location>
</feature>
<dbReference type="GO" id="GO:0043190">
    <property type="term" value="C:ATP-binding cassette (ABC) transporter complex"/>
    <property type="evidence" value="ECO:0007669"/>
    <property type="project" value="TreeGrafter"/>
</dbReference>
<evidence type="ECO:0000313" key="7">
    <source>
        <dbReference type="EMBL" id="EEV16260.1"/>
    </source>
</evidence>
<keyword evidence="8" id="KW-1185">Reference proteome</keyword>
<feature type="transmembrane region" description="Helical" evidence="6">
    <location>
        <begin position="56"/>
        <end position="78"/>
    </location>
</feature>
<organism evidence="7 8">
    <name type="scientific">Campylobacter gracilis RM3268</name>
    <dbReference type="NCBI Taxonomy" id="553220"/>
    <lineage>
        <taxon>Bacteria</taxon>
        <taxon>Pseudomonadati</taxon>
        <taxon>Campylobacterota</taxon>
        <taxon>Epsilonproteobacteria</taxon>
        <taxon>Campylobacterales</taxon>
        <taxon>Campylobacteraceae</taxon>
        <taxon>Campylobacter</taxon>
    </lineage>
</organism>
<evidence type="ECO:0000256" key="5">
    <source>
        <dbReference type="ARBA" id="ARBA00023136"/>
    </source>
</evidence>
<dbReference type="AlphaFoldDB" id="C8PLE8"/>
<dbReference type="OrthoDB" id="5372422at2"/>
<dbReference type="PANTHER" id="PTHR33529:SF7">
    <property type="entry name" value="LIPOPOLYSACCHARIDE EXPORT SYSTEM PERMEASE PROTEIN LPTF"/>
    <property type="match status" value="1"/>
</dbReference>
<evidence type="ECO:0000256" key="3">
    <source>
        <dbReference type="ARBA" id="ARBA00022692"/>
    </source>
</evidence>
<dbReference type="Proteomes" id="UP000005709">
    <property type="component" value="Unassembled WGS sequence"/>
</dbReference>
<dbReference type="STRING" id="824.CGRAC_1437"/>
<evidence type="ECO:0000256" key="4">
    <source>
        <dbReference type="ARBA" id="ARBA00022989"/>
    </source>
</evidence>
<keyword evidence="2" id="KW-1003">Cell membrane</keyword>
<gene>
    <name evidence="7" type="ORF">CAMGR0001_1957</name>
</gene>
<name>C8PLE8_9BACT</name>
<proteinExistence type="predicted"/>
<keyword evidence="4 6" id="KW-1133">Transmembrane helix</keyword>
<reference evidence="7 8" key="1">
    <citation type="submission" date="2009-07" db="EMBL/GenBank/DDBJ databases">
        <authorList>
            <person name="Madupu R."/>
            <person name="Sebastian Y."/>
            <person name="Durkin A.S."/>
            <person name="Torralba M."/>
            <person name="Methe B."/>
            <person name="Sutton G.G."/>
            <person name="Strausberg R.L."/>
            <person name="Nelson K.E."/>
        </authorList>
    </citation>
    <scope>NUCLEOTIDE SEQUENCE [LARGE SCALE GENOMIC DNA]</scope>
    <source>
        <strain evidence="7 8">RM3268</strain>
    </source>
</reference>
<feature type="transmembrane region" description="Helical" evidence="6">
    <location>
        <begin position="318"/>
        <end position="337"/>
    </location>
</feature>
<dbReference type="PANTHER" id="PTHR33529">
    <property type="entry name" value="SLR0882 PROTEIN-RELATED"/>
    <property type="match status" value="1"/>
</dbReference>
<sequence>MDRVQRYLFSNFVGSFASLFSTLFIIMSIVFFLQIARITSFIEINFSELVKLYLFMLPRILIFTVPIAFFVALSISLFRLSKENETIVIFTIGYATRKIVLFFGISAALCSLALLFVSLFMMPIAENLKDNFIDYKKISATLNIKSNEFGQKFSDWLVFIDSQENNGTSTLYKDLVLYNPGGSQDHERMIVARSGEFKNENASFSAMLHDGKIYTMGGDQWHVSEFESLTLRTQSDRNIRGGGGVIGYWSEMGGSEKRRKEFSIYTLVSLFPLASFLFALSLGIVTYRYEKGFVYAGIFGVLFSYFALIMLLSKHPSIALPVTFGVTLIASLLYYRIKIAPRY</sequence>
<protein>
    <submittedName>
        <fullName evidence="7">Permease, YjgP/YjgQ family</fullName>
    </submittedName>
</protein>
<dbReference type="Pfam" id="PF03739">
    <property type="entry name" value="LptF_LptG"/>
    <property type="match status" value="1"/>
</dbReference>
<feature type="transmembrane region" description="Helical" evidence="6">
    <location>
        <begin position="99"/>
        <end position="122"/>
    </location>
</feature>
<feature type="transmembrane region" description="Helical" evidence="6">
    <location>
        <begin position="292"/>
        <end position="312"/>
    </location>
</feature>
<accession>C8PLE8</accession>
<comment type="subcellular location">
    <subcellularLocation>
        <location evidence="1">Cell membrane</location>
        <topology evidence="1">Multi-pass membrane protein</topology>
    </subcellularLocation>
</comment>
<dbReference type="RefSeq" id="WP_005873236.1">
    <property type="nucleotide sequence ID" value="NZ_ACYG01000032.1"/>
</dbReference>
<evidence type="ECO:0000313" key="8">
    <source>
        <dbReference type="Proteomes" id="UP000005709"/>
    </source>
</evidence>
<evidence type="ECO:0000256" key="1">
    <source>
        <dbReference type="ARBA" id="ARBA00004651"/>
    </source>
</evidence>
<evidence type="ECO:0000256" key="6">
    <source>
        <dbReference type="SAM" id="Phobius"/>
    </source>
</evidence>
<comment type="caution">
    <text evidence="7">The sequence shown here is derived from an EMBL/GenBank/DDBJ whole genome shotgun (WGS) entry which is preliminary data.</text>
</comment>
<keyword evidence="5 6" id="KW-0472">Membrane</keyword>
<dbReference type="InterPro" id="IPR005495">
    <property type="entry name" value="LptG/LptF_permease"/>
</dbReference>
<dbReference type="EMBL" id="ACYG01000032">
    <property type="protein sequence ID" value="EEV16260.1"/>
    <property type="molecule type" value="Genomic_DNA"/>
</dbReference>
<keyword evidence="3 6" id="KW-0812">Transmembrane</keyword>
<feature type="transmembrane region" description="Helical" evidence="6">
    <location>
        <begin position="12"/>
        <end position="36"/>
    </location>
</feature>
<dbReference type="GO" id="GO:0015920">
    <property type="term" value="P:lipopolysaccharide transport"/>
    <property type="evidence" value="ECO:0007669"/>
    <property type="project" value="TreeGrafter"/>
</dbReference>
<dbReference type="eggNOG" id="COG0795">
    <property type="taxonomic scope" value="Bacteria"/>
</dbReference>